<dbReference type="EMBL" id="MU839828">
    <property type="protein sequence ID" value="KAK1759986.1"/>
    <property type="molecule type" value="Genomic_DNA"/>
</dbReference>
<evidence type="ECO:0000256" key="1">
    <source>
        <dbReference type="SAM" id="Phobius"/>
    </source>
</evidence>
<gene>
    <name evidence="2" type="ORF">QBC47DRAFT_450316</name>
</gene>
<proteinExistence type="predicted"/>
<evidence type="ECO:0000313" key="2">
    <source>
        <dbReference type="EMBL" id="KAK1759986.1"/>
    </source>
</evidence>
<evidence type="ECO:0008006" key="4">
    <source>
        <dbReference type="Google" id="ProtNLM"/>
    </source>
</evidence>
<dbReference type="Gene3D" id="3.50.4.10">
    <property type="entry name" value="Hepatocyte Growth Factor"/>
    <property type="match status" value="1"/>
</dbReference>
<keyword evidence="1" id="KW-0472">Membrane</keyword>
<dbReference type="AlphaFoldDB" id="A0AAJ0F9A0"/>
<comment type="caution">
    <text evidence="2">The sequence shown here is derived from an EMBL/GenBank/DDBJ whole genome shotgun (WGS) entry which is preliminary data.</text>
</comment>
<dbReference type="Proteomes" id="UP001239445">
    <property type="component" value="Unassembled WGS sequence"/>
</dbReference>
<protein>
    <recommendedName>
        <fullName evidence="4">Apple domain-containing protein</fullName>
    </recommendedName>
</protein>
<accession>A0AAJ0F9A0</accession>
<sequence>MDPQHQQQATQYYALPDKPQQFGGYQQPPVDQQHLPAAFVPEKAPAAATTAGPTILSIKRSTALIFLGILSLFFLLVIGLAAGLGVSQKNLSQTQSDLQLAQAAISAVTAAAATTSLLATPTKTSSPTSTASPKSDVQCPRINQTIYTVSASASNGTAPKQFKLLCGFDYGKGEAVDIGNTKVKNLNACADACAARSNCTGAGWGVIEGDKGVEHTCWMKNNLTTPHNATAEWGFAVLIGANDTATGGDDGS</sequence>
<feature type="transmembrane region" description="Helical" evidence="1">
    <location>
        <begin position="63"/>
        <end position="86"/>
    </location>
</feature>
<keyword evidence="1" id="KW-0812">Transmembrane</keyword>
<organism evidence="2 3">
    <name type="scientific">Echria macrotheca</name>
    <dbReference type="NCBI Taxonomy" id="438768"/>
    <lineage>
        <taxon>Eukaryota</taxon>
        <taxon>Fungi</taxon>
        <taxon>Dikarya</taxon>
        <taxon>Ascomycota</taxon>
        <taxon>Pezizomycotina</taxon>
        <taxon>Sordariomycetes</taxon>
        <taxon>Sordariomycetidae</taxon>
        <taxon>Sordariales</taxon>
        <taxon>Schizotheciaceae</taxon>
        <taxon>Echria</taxon>
    </lineage>
</organism>
<name>A0AAJ0F9A0_9PEZI</name>
<reference evidence="2" key="1">
    <citation type="submission" date="2023-06" db="EMBL/GenBank/DDBJ databases">
        <title>Genome-scale phylogeny and comparative genomics of the fungal order Sordariales.</title>
        <authorList>
            <consortium name="Lawrence Berkeley National Laboratory"/>
            <person name="Hensen N."/>
            <person name="Bonometti L."/>
            <person name="Westerberg I."/>
            <person name="Brannstrom I.O."/>
            <person name="Guillou S."/>
            <person name="Cros-Aarteil S."/>
            <person name="Calhoun S."/>
            <person name="Haridas S."/>
            <person name="Kuo A."/>
            <person name="Mondo S."/>
            <person name="Pangilinan J."/>
            <person name="Riley R."/>
            <person name="Labutti K."/>
            <person name="Andreopoulos B."/>
            <person name="Lipzen A."/>
            <person name="Chen C."/>
            <person name="Yanf M."/>
            <person name="Daum C."/>
            <person name="Ng V."/>
            <person name="Clum A."/>
            <person name="Steindorff A."/>
            <person name="Ohm R."/>
            <person name="Martin F."/>
            <person name="Silar P."/>
            <person name="Natvig D."/>
            <person name="Lalanne C."/>
            <person name="Gautier V."/>
            <person name="Ament-Velasquez S.L."/>
            <person name="Kruys A."/>
            <person name="Hutchinson M.I."/>
            <person name="Powell A.J."/>
            <person name="Barry K."/>
            <person name="Miller A.N."/>
            <person name="Grigoriev I.V."/>
            <person name="Debuchy R."/>
            <person name="Gladieux P."/>
            <person name="Thoren M.H."/>
            <person name="Johannesson H."/>
        </authorList>
    </citation>
    <scope>NUCLEOTIDE SEQUENCE</scope>
    <source>
        <strain evidence="2">PSN4</strain>
    </source>
</reference>
<evidence type="ECO:0000313" key="3">
    <source>
        <dbReference type="Proteomes" id="UP001239445"/>
    </source>
</evidence>
<keyword evidence="3" id="KW-1185">Reference proteome</keyword>
<keyword evidence="1" id="KW-1133">Transmembrane helix</keyword>